<evidence type="ECO:0000256" key="2">
    <source>
        <dbReference type="ARBA" id="ARBA00023002"/>
    </source>
</evidence>
<dbReference type="PANTHER" id="PTHR43639">
    <property type="entry name" value="OXIDOREDUCTASE, SHORT-CHAIN DEHYDROGENASE/REDUCTASE FAMILY (AFU_ORTHOLOGUE AFUA_5G02870)"/>
    <property type="match status" value="1"/>
</dbReference>
<dbReference type="NCBIfam" id="NF005559">
    <property type="entry name" value="PRK07231.1"/>
    <property type="match status" value="1"/>
</dbReference>
<dbReference type="Pfam" id="PF13561">
    <property type="entry name" value="adh_short_C2"/>
    <property type="match status" value="1"/>
</dbReference>
<dbReference type="STRING" id="78245.Xaut_1358"/>
<comment type="similarity">
    <text evidence="1">Belongs to the short-chain dehydrogenases/reductases (SDR) family.</text>
</comment>
<dbReference type="FunFam" id="3.40.50.720:FF:000084">
    <property type="entry name" value="Short-chain dehydrogenase reductase"/>
    <property type="match status" value="1"/>
</dbReference>
<evidence type="ECO:0000256" key="1">
    <source>
        <dbReference type="ARBA" id="ARBA00006484"/>
    </source>
</evidence>
<name>A7IF13_XANP2</name>
<evidence type="ECO:0000313" key="3">
    <source>
        <dbReference type="EMBL" id="ABS66606.1"/>
    </source>
</evidence>
<protein>
    <submittedName>
        <fullName evidence="3">Short-chain dehydrogenase/reductase SDR</fullName>
    </submittedName>
</protein>
<reference evidence="3 4" key="1">
    <citation type="submission" date="2007-07" db="EMBL/GenBank/DDBJ databases">
        <title>Complete sequence of chromosome of Xanthobacter autotrophicus Py2.</title>
        <authorList>
            <consortium name="US DOE Joint Genome Institute"/>
            <person name="Copeland A."/>
            <person name="Lucas S."/>
            <person name="Lapidus A."/>
            <person name="Barry K."/>
            <person name="Glavina del Rio T."/>
            <person name="Hammon N."/>
            <person name="Israni S."/>
            <person name="Dalin E."/>
            <person name="Tice H."/>
            <person name="Pitluck S."/>
            <person name="Sims D."/>
            <person name="Brettin T."/>
            <person name="Bruce D."/>
            <person name="Detter J.C."/>
            <person name="Han C."/>
            <person name="Tapia R."/>
            <person name="Brainard J."/>
            <person name="Schmutz J."/>
            <person name="Larimer F."/>
            <person name="Land M."/>
            <person name="Hauser L."/>
            <person name="Kyrpides N."/>
            <person name="Kim E."/>
            <person name="Ensigns S.A."/>
            <person name="Richardson P."/>
        </authorList>
    </citation>
    <scope>NUCLEOTIDE SEQUENCE [LARGE SCALE GENOMIC DNA]</scope>
    <source>
        <strain evidence="4">ATCC BAA-1158 / Py2</strain>
    </source>
</reference>
<accession>A7IF13</accession>
<gene>
    <name evidence="3" type="ordered locus">Xaut_1358</name>
</gene>
<proteinExistence type="inferred from homology"/>
<dbReference type="PANTHER" id="PTHR43639:SF1">
    <property type="entry name" value="SHORT-CHAIN DEHYDROGENASE_REDUCTASE FAMILY PROTEIN"/>
    <property type="match status" value="1"/>
</dbReference>
<dbReference type="KEGG" id="xau:Xaut_1358"/>
<keyword evidence="2" id="KW-0560">Oxidoreductase</keyword>
<dbReference type="Gene3D" id="3.40.50.720">
    <property type="entry name" value="NAD(P)-binding Rossmann-like Domain"/>
    <property type="match status" value="1"/>
</dbReference>
<keyword evidence="4" id="KW-1185">Reference proteome</keyword>
<dbReference type="HOGENOM" id="CLU_010194_1_0_5"/>
<dbReference type="InterPro" id="IPR036291">
    <property type="entry name" value="NAD(P)-bd_dom_sf"/>
</dbReference>
<dbReference type="Proteomes" id="UP000002417">
    <property type="component" value="Chromosome"/>
</dbReference>
<dbReference type="AlphaFoldDB" id="A7IF13"/>
<dbReference type="eggNOG" id="COG1028">
    <property type="taxonomic scope" value="Bacteria"/>
</dbReference>
<evidence type="ECO:0000313" key="4">
    <source>
        <dbReference type="Proteomes" id="UP000002417"/>
    </source>
</evidence>
<dbReference type="InterPro" id="IPR002347">
    <property type="entry name" value="SDR_fam"/>
</dbReference>
<dbReference type="GO" id="GO:0016491">
    <property type="term" value="F:oxidoreductase activity"/>
    <property type="evidence" value="ECO:0007669"/>
    <property type="project" value="UniProtKB-KW"/>
</dbReference>
<organism evidence="3 4">
    <name type="scientific">Xanthobacter autotrophicus (strain ATCC BAA-1158 / Py2)</name>
    <dbReference type="NCBI Taxonomy" id="78245"/>
    <lineage>
        <taxon>Bacteria</taxon>
        <taxon>Pseudomonadati</taxon>
        <taxon>Pseudomonadota</taxon>
        <taxon>Alphaproteobacteria</taxon>
        <taxon>Hyphomicrobiales</taxon>
        <taxon>Xanthobacteraceae</taxon>
        <taxon>Xanthobacter</taxon>
    </lineage>
</organism>
<dbReference type="PRINTS" id="PR00080">
    <property type="entry name" value="SDRFAMILY"/>
</dbReference>
<dbReference type="SUPFAM" id="SSF51735">
    <property type="entry name" value="NAD(P)-binding Rossmann-fold domains"/>
    <property type="match status" value="1"/>
</dbReference>
<dbReference type="EMBL" id="CP000781">
    <property type="protein sequence ID" value="ABS66606.1"/>
    <property type="molecule type" value="Genomic_DNA"/>
</dbReference>
<dbReference type="PRINTS" id="PR00081">
    <property type="entry name" value="GDHRDH"/>
</dbReference>
<sequence>MSTAGNLRLSGKTALVTGAASGFGAEIARVFAREGAKVAIVDLNGEGARKVAEEIGPAAIAVTADVTSRADIEAAVAATIAHGGKLDIVVNNAGWTHRNKPLMEVTEEEFDRVYAINVKSIYYMTHTIVPIMSGQGGGVVVNVGSVAGIRPRPGLTWYNSSKGAVNLATRSLAVELAPQKIRVNCVAPVMGATGLLDSFMGVPDTPENRARFIATIPLGRLSEPKDIANACLYLASDEAEFITGVVLEVDGGRTI</sequence>
<dbReference type="PhylomeDB" id="A7IF13"/>